<gene>
    <name evidence="2" type="ORF">ACFYKT_04145</name>
</gene>
<evidence type="ECO:0000313" key="3">
    <source>
        <dbReference type="Proteomes" id="UP001601058"/>
    </source>
</evidence>
<dbReference type="NCBIfam" id="TIGR02220">
    <property type="entry name" value="phg_TIGR02220"/>
    <property type="match status" value="1"/>
</dbReference>
<organism evidence="2 3">
    <name type="scientific">Cytobacillus mangrovibacter</name>
    <dbReference type="NCBI Taxonomy" id="3299024"/>
    <lineage>
        <taxon>Bacteria</taxon>
        <taxon>Bacillati</taxon>
        <taxon>Bacillota</taxon>
        <taxon>Bacilli</taxon>
        <taxon>Bacillales</taxon>
        <taxon>Bacillaceae</taxon>
        <taxon>Cytobacillus</taxon>
    </lineage>
</organism>
<evidence type="ECO:0000259" key="1">
    <source>
        <dbReference type="Pfam" id="PF09524"/>
    </source>
</evidence>
<reference evidence="2 3" key="1">
    <citation type="submission" date="2024-08" db="EMBL/GenBank/DDBJ databases">
        <title>Two novel Cytobacillus novel species.</title>
        <authorList>
            <person name="Liu G."/>
        </authorList>
    </citation>
    <scope>NUCLEOTIDE SEQUENCE [LARGE SCALE GENOMIC DNA]</scope>
    <source>
        <strain evidence="2 3">FJAT-53684</strain>
    </source>
</reference>
<dbReference type="Proteomes" id="UP001601058">
    <property type="component" value="Unassembled WGS sequence"/>
</dbReference>
<keyword evidence="3" id="KW-1185">Reference proteome</keyword>
<dbReference type="EMBL" id="JBIACJ010000002">
    <property type="protein sequence ID" value="MFE8695548.1"/>
    <property type="molecule type" value="Genomic_DNA"/>
</dbReference>
<evidence type="ECO:0000313" key="2">
    <source>
        <dbReference type="EMBL" id="MFE8695548.1"/>
    </source>
</evidence>
<dbReference type="InterPro" id="IPR011741">
    <property type="entry name" value="Phg_2220_C"/>
</dbReference>
<dbReference type="RefSeq" id="WP_389215858.1">
    <property type="nucleotide sequence ID" value="NZ_JBIACJ010000002.1"/>
</dbReference>
<name>A0ABW6JUJ3_9BACI</name>
<protein>
    <submittedName>
        <fullName evidence="2">Conserved phage C-terminal domain-containing protein</fullName>
    </submittedName>
</protein>
<accession>A0ABW6JUJ3</accession>
<sequence length="249" mass="29399">MSKLLINESPIMIIPSLALKIGVNEAVVLQQIHYWLMKSSHVMEGRKWIYNTYKEWQMQLPFWSESTIKRAIKALERQGYLVSGNFNRSKMDQTKWYSIDYERLAELDREKEGTIGQPPAQTELFNLSECDGEQASLTRAIPEITTETTTERNAPPFSEVIQYLNEKTHASYKPRTKKTQDLIRARWNEGFTFADFKRVIDLKTAEWLGDPHWNKYLRPETLFGTKFESYLNQKSRKKKWNEEDFDLDD</sequence>
<comment type="caution">
    <text evidence="2">The sequence shown here is derived from an EMBL/GenBank/DDBJ whole genome shotgun (WGS) entry which is preliminary data.</text>
</comment>
<dbReference type="Pfam" id="PF09524">
    <property type="entry name" value="Phg_2220_C"/>
    <property type="match status" value="1"/>
</dbReference>
<feature type="domain" description="Phage conserved hypothetical protein C-terminal" evidence="1">
    <location>
        <begin position="160"/>
        <end position="232"/>
    </location>
</feature>
<proteinExistence type="predicted"/>